<dbReference type="Pfam" id="PF07681">
    <property type="entry name" value="DoxX"/>
    <property type="match status" value="1"/>
</dbReference>
<sequence>MKSMVMAAQKDAIGGNGRPFVGVREMVFQSLVTLMRVLFGVAWFLAGVTKIVEKKWFSQPGVFLKGYLTESLTKPNVPEFYKYFIQHVALKHVMFFNYTIPVVQMVVGLFLILGLLIVPSVLICLFMHVNFILSGNMNLISLILYTSAFGILLCLDRVYVLSWDRNLGLENLWVRKRRKRSMRGNISIVQGS</sequence>
<evidence type="ECO:0000256" key="4">
    <source>
        <dbReference type="ARBA" id="ARBA00023136"/>
    </source>
</evidence>
<dbReference type="PANTHER" id="PTHR39157">
    <property type="entry name" value="INTEGRAL MEMBRANE PROTEIN-RELATED"/>
    <property type="match status" value="1"/>
</dbReference>
<feature type="transmembrane region" description="Helical" evidence="5">
    <location>
        <begin position="139"/>
        <end position="160"/>
    </location>
</feature>
<comment type="subcellular location">
    <subcellularLocation>
        <location evidence="1">Membrane</location>
        <topology evidence="1">Multi-pass membrane protein</topology>
    </subcellularLocation>
</comment>
<evidence type="ECO:0000313" key="6">
    <source>
        <dbReference type="EMBL" id="BCU81504.1"/>
    </source>
</evidence>
<keyword evidence="4 5" id="KW-0472">Membrane</keyword>
<evidence type="ECO:0008006" key="8">
    <source>
        <dbReference type="Google" id="ProtNLM"/>
    </source>
</evidence>
<accession>A0A8D5UFU5</accession>
<reference evidence="6" key="1">
    <citation type="journal article" date="2013" name="Int. J. Syst. Evol. Microbiol.">
        <title>Polycladomyces abyssicola gen. nov., sp. nov., a thermophilic filamentous bacterium isolated from hemipelagic sediment.</title>
        <authorList>
            <person name="Tsubouchi T."/>
            <person name="Shimane Y."/>
            <person name="Mori K."/>
            <person name="Usui K."/>
            <person name="Hiraki T."/>
            <person name="Tame A."/>
            <person name="Uematsu K."/>
            <person name="Maruyama T."/>
            <person name="Hatada Y."/>
        </authorList>
    </citation>
    <scope>NUCLEOTIDE SEQUENCE</scope>
    <source>
        <strain evidence="6">JIR-001</strain>
    </source>
</reference>
<evidence type="ECO:0000256" key="1">
    <source>
        <dbReference type="ARBA" id="ARBA00004141"/>
    </source>
</evidence>
<keyword evidence="7" id="KW-1185">Reference proteome</keyword>
<keyword evidence="2 5" id="KW-0812">Transmembrane</keyword>
<dbReference type="KEGG" id="pabs:JIR001_12870"/>
<keyword evidence="3 5" id="KW-1133">Transmembrane helix</keyword>
<proteinExistence type="predicted"/>
<evidence type="ECO:0000313" key="7">
    <source>
        <dbReference type="Proteomes" id="UP000677436"/>
    </source>
</evidence>
<gene>
    <name evidence="6" type="ORF">JIR001_12870</name>
</gene>
<dbReference type="PANTHER" id="PTHR39157:SF1">
    <property type="entry name" value="DOXX FAMILY PROTEIN"/>
    <property type="match status" value="1"/>
</dbReference>
<feature type="transmembrane region" description="Helical" evidence="5">
    <location>
        <begin position="102"/>
        <end position="127"/>
    </location>
</feature>
<dbReference type="RefSeq" id="WP_246512223.1">
    <property type="nucleotide sequence ID" value="NZ_AP024601.1"/>
</dbReference>
<evidence type="ECO:0000256" key="3">
    <source>
        <dbReference type="ARBA" id="ARBA00022989"/>
    </source>
</evidence>
<evidence type="ECO:0000256" key="2">
    <source>
        <dbReference type="ARBA" id="ARBA00022692"/>
    </source>
</evidence>
<dbReference type="EMBL" id="AP024601">
    <property type="protein sequence ID" value="BCU81504.1"/>
    <property type="molecule type" value="Genomic_DNA"/>
</dbReference>
<organism evidence="6 7">
    <name type="scientific">Polycladomyces abyssicola</name>
    <dbReference type="NCBI Taxonomy" id="1125966"/>
    <lineage>
        <taxon>Bacteria</taxon>
        <taxon>Bacillati</taxon>
        <taxon>Bacillota</taxon>
        <taxon>Bacilli</taxon>
        <taxon>Bacillales</taxon>
        <taxon>Thermoactinomycetaceae</taxon>
        <taxon>Polycladomyces</taxon>
    </lineage>
</organism>
<dbReference type="InterPro" id="IPR032808">
    <property type="entry name" value="DoxX"/>
</dbReference>
<dbReference type="AlphaFoldDB" id="A0A8D5UFU5"/>
<evidence type="ECO:0000256" key="5">
    <source>
        <dbReference type="SAM" id="Phobius"/>
    </source>
</evidence>
<dbReference type="Proteomes" id="UP000677436">
    <property type="component" value="Chromosome"/>
</dbReference>
<protein>
    <recommendedName>
        <fullName evidence="8">Thiosulfate dehydrogenase [quinone] large subunit</fullName>
    </recommendedName>
</protein>
<reference evidence="6" key="2">
    <citation type="journal article" date="2021" name="Microbiol. Resour. Announc.">
        <title>Complete Genome Sequence of Polycladomyces abyssicola JIR-001T, Isolated from Hemipelagic Sediment in Deep Seawater.</title>
        <authorList>
            <person name="Tsubouchi T."/>
            <person name="Kaneko Y."/>
        </authorList>
    </citation>
    <scope>NUCLEOTIDE SEQUENCE</scope>
    <source>
        <strain evidence="6">JIR-001</strain>
    </source>
</reference>
<name>A0A8D5UFU5_9BACL</name>
<feature type="transmembrane region" description="Helical" evidence="5">
    <location>
        <begin position="26"/>
        <end position="46"/>
    </location>
</feature>